<evidence type="ECO:0000256" key="1">
    <source>
        <dbReference type="SAM" id="Phobius"/>
    </source>
</evidence>
<dbReference type="RefSeq" id="WP_157754682.1">
    <property type="nucleotide sequence ID" value="NZ_CP013118.1"/>
</dbReference>
<dbReference type="KEGG" id="blq:L21SP5_03268"/>
<accession>A0A0S2I3R2</accession>
<gene>
    <name evidence="2" type="ORF">L21SP5_03268</name>
</gene>
<keyword evidence="1" id="KW-0812">Transmembrane</keyword>
<evidence type="ECO:0000313" key="2">
    <source>
        <dbReference type="EMBL" id="ALO16882.1"/>
    </source>
</evidence>
<dbReference type="Proteomes" id="UP000064893">
    <property type="component" value="Chromosome"/>
</dbReference>
<keyword evidence="1" id="KW-1133">Transmembrane helix</keyword>
<dbReference type="STRING" id="1307839.L21SP5_03268"/>
<feature type="transmembrane region" description="Helical" evidence="1">
    <location>
        <begin position="12"/>
        <end position="45"/>
    </location>
</feature>
<dbReference type="AlphaFoldDB" id="A0A0S2I3R2"/>
<sequence>MAKLSKKNKNAVLIILAILIMAGGMAIRVLPIAALGAVFLLGILINNLISKM</sequence>
<name>A0A0S2I3R2_9BACT</name>
<proteinExistence type="predicted"/>
<organism evidence="2 3">
    <name type="scientific">Salinivirga cyanobacteriivorans</name>
    <dbReference type="NCBI Taxonomy" id="1307839"/>
    <lineage>
        <taxon>Bacteria</taxon>
        <taxon>Pseudomonadati</taxon>
        <taxon>Bacteroidota</taxon>
        <taxon>Bacteroidia</taxon>
        <taxon>Bacteroidales</taxon>
        <taxon>Salinivirgaceae</taxon>
        <taxon>Salinivirga</taxon>
    </lineage>
</organism>
<protein>
    <submittedName>
        <fullName evidence="2">Uncharacterized protein</fullName>
    </submittedName>
</protein>
<keyword evidence="1" id="KW-0472">Membrane</keyword>
<evidence type="ECO:0000313" key="3">
    <source>
        <dbReference type="Proteomes" id="UP000064893"/>
    </source>
</evidence>
<reference evidence="2 3" key="1">
    <citation type="submission" date="2015-11" db="EMBL/GenBank/DDBJ databases">
        <title>Description and complete genome sequence of a novel strain predominating in hypersaline microbial mats and representing a new family of the Bacteriodetes phylum.</title>
        <authorList>
            <person name="Spring S."/>
            <person name="Bunk B."/>
            <person name="Sproer C."/>
            <person name="Klenk H.-P."/>
        </authorList>
    </citation>
    <scope>NUCLEOTIDE SEQUENCE [LARGE SCALE GENOMIC DNA]</scope>
    <source>
        <strain evidence="2 3">L21-Spi-D4</strain>
    </source>
</reference>
<dbReference type="EMBL" id="CP013118">
    <property type="protein sequence ID" value="ALO16882.1"/>
    <property type="molecule type" value="Genomic_DNA"/>
</dbReference>
<keyword evidence="3" id="KW-1185">Reference proteome</keyword>